<evidence type="ECO:0000256" key="4">
    <source>
        <dbReference type="ARBA" id="ARBA00022729"/>
    </source>
</evidence>
<keyword evidence="3" id="KW-0053">Apoptosis</keyword>
<evidence type="ECO:0000256" key="6">
    <source>
        <dbReference type="ARBA" id="ARBA00023157"/>
    </source>
</evidence>
<name>A0A210Q6C2_MIZYE</name>
<evidence type="ECO:0000256" key="7">
    <source>
        <dbReference type="ARBA" id="ARBA00023180"/>
    </source>
</evidence>
<protein>
    <recommendedName>
        <fullName evidence="12">TNFR-Cys domain-containing protein</fullName>
    </recommendedName>
</protein>
<evidence type="ECO:0000256" key="9">
    <source>
        <dbReference type="SAM" id="MobiDB-lite"/>
    </source>
</evidence>
<gene>
    <name evidence="13" type="ORF">KP79_PYT13180</name>
</gene>
<evidence type="ECO:0000259" key="12">
    <source>
        <dbReference type="PROSITE" id="PS50050"/>
    </source>
</evidence>
<feature type="transmembrane region" description="Helical" evidence="10">
    <location>
        <begin position="167"/>
        <end position="186"/>
    </location>
</feature>
<dbReference type="InterPro" id="IPR052459">
    <property type="entry name" value="TNFRSF_decoy_receptor"/>
</dbReference>
<evidence type="ECO:0000256" key="1">
    <source>
        <dbReference type="ARBA" id="ARBA00004613"/>
    </source>
</evidence>
<comment type="caution">
    <text evidence="8">Lacks conserved residue(s) required for the propagation of feature annotation.</text>
</comment>
<comment type="subcellular location">
    <subcellularLocation>
        <location evidence="1">Secreted</location>
    </subcellularLocation>
</comment>
<dbReference type="Proteomes" id="UP000242188">
    <property type="component" value="Unassembled WGS sequence"/>
</dbReference>
<comment type="caution">
    <text evidence="13">The sequence shown here is derived from an EMBL/GenBank/DDBJ whole genome shotgun (WGS) entry which is preliminary data.</text>
</comment>
<keyword evidence="10" id="KW-0472">Membrane</keyword>
<feature type="signal peptide" evidence="11">
    <location>
        <begin position="1"/>
        <end position="26"/>
    </location>
</feature>
<feature type="compositionally biased region" description="Basic and acidic residues" evidence="9">
    <location>
        <begin position="236"/>
        <end position="245"/>
    </location>
</feature>
<keyword evidence="4 11" id="KW-0732">Signal</keyword>
<keyword evidence="10" id="KW-0812">Transmembrane</keyword>
<dbReference type="PROSITE" id="PS00652">
    <property type="entry name" value="TNFR_NGFR_1"/>
    <property type="match status" value="1"/>
</dbReference>
<feature type="repeat" description="TNFR-Cys" evidence="8">
    <location>
        <begin position="86"/>
        <end position="127"/>
    </location>
</feature>
<proteinExistence type="predicted"/>
<evidence type="ECO:0000256" key="11">
    <source>
        <dbReference type="SAM" id="SignalP"/>
    </source>
</evidence>
<dbReference type="AlphaFoldDB" id="A0A210Q6C2"/>
<keyword evidence="7" id="KW-0325">Glycoprotein</keyword>
<keyword evidence="2" id="KW-0964">Secreted</keyword>
<evidence type="ECO:0000313" key="14">
    <source>
        <dbReference type="Proteomes" id="UP000242188"/>
    </source>
</evidence>
<dbReference type="InterPro" id="IPR001368">
    <property type="entry name" value="TNFR/NGFR_Cys_rich_reg"/>
</dbReference>
<dbReference type="PANTHER" id="PTHR23097:SF181">
    <property type="entry name" value="CASPASE-8-LIKE"/>
    <property type="match status" value="1"/>
</dbReference>
<evidence type="ECO:0000256" key="10">
    <source>
        <dbReference type="SAM" id="Phobius"/>
    </source>
</evidence>
<dbReference type="Gene3D" id="2.10.50.10">
    <property type="entry name" value="Tumor Necrosis Factor Receptor, subunit A, domain 2"/>
    <property type="match status" value="1"/>
</dbReference>
<feature type="chain" id="PRO_5013210749" description="TNFR-Cys domain-containing protein" evidence="11">
    <location>
        <begin position="27"/>
        <end position="413"/>
    </location>
</feature>
<evidence type="ECO:0000256" key="2">
    <source>
        <dbReference type="ARBA" id="ARBA00022525"/>
    </source>
</evidence>
<accession>A0A210Q6C2</accession>
<feature type="region of interest" description="Disordered" evidence="9">
    <location>
        <begin position="196"/>
        <end position="245"/>
    </location>
</feature>
<reference evidence="13 14" key="1">
    <citation type="journal article" date="2017" name="Nat. Ecol. Evol.">
        <title>Scallop genome provides insights into evolution of bilaterian karyotype and development.</title>
        <authorList>
            <person name="Wang S."/>
            <person name="Zhang J."/>
            <person name="Jiao W."/>
            <person name="Li J."/>
            <person name="Xun X."/>
            <person name="Sun Y."/>
            <person name="Guo X."/>
            <person name="Huan P."/>
            <person name="Dong B."/>
            <person name="Zhang L."/>
            <person name="Hu X."/>
            <person name="Sun X."/>
            <person name="Wang J."/>
            <person name="Zhao C."/>
            <person name="Wang Y."/>
            <person name="Wang D."/>
            <person name="Huang X."/>
            <person name="Wang R."/>
            <person name="Lv J."/>
            <person name="Li Y."/>
            <person name="Zhang Z."/>
            <person name="Liu B."/>
            <person name="Lu W."/>
            <person name="Hui Y."/>
            <person name="Liang J."/>
            <person name="Zhou Z."/>
            <person name="Hou R."/>
            <person name="Li X."/>
            <person name="Liu Y."/>
            <person name="Li H."/>
            <person name="Ning X."/>
            <person name="Lin Y."/>
            <person name="Zhao L."/>
            <person name="Xing Q."/>
            <person name="Dou J."/>
            <person name="Li Y."/>
            <person name="Mao J."/>
            <person name="Guo H."/>
            <person name="Dou H."/>
            <person name="Li T."/>
            <person name="Mu C."/>
            <person name="Jiang W."/>
            <person name="Fu Q."/>
            <person name="Fu X."/>
            <person name="Miao Y."/>
            <person name="Liu J."/>
            <person name="Yu Q."/>
            <person name="Li R."/>
            <person name="Liao H."/>
            <person name="Li X."/>
            <person name="Kong Y."/>
            <person name="Jiang Z."/>
            <person name="Chourrout D."/>
            <person name="Li R."/>
            <person name="Bao Z."/>
        </authorList>
    </citation>
    <scope>NUCLEOTIDE SEQUENCE [LARGE SCALE GENOMIC DNA]</scope>
    <source>
        <strain evidence="13 14">PY_sf001</strain>
    </source>
</reference>
<keyword evidence="5" id="KW-0677">Repeat</keyword>
<keyword evidence="14" id="KW-1185">Reference proteome</keyword>
<evidence type="ECO:0000313" key="13">
    <source>
        <dbReference type="EMBL" id="OWF44271.1"/>
    </source>
</evidence>
<organism evidence="13 14">
    <name type="scientific">Mizuhopecten yessoensis</name>
    <name type="common">Japanese scallop</name>
    <name type="synonym">Patinopecten yessoensis</name>
    <dbReference type="NCBI Taxonomy" id="6573"/>
    <lineage>
        <taxon>Eukaryota</taxon>
        <taxon>Metazoa</taxon>
        <taxon>Spiralia</taxon>
        <taxon>Lophotrochozoa</taxon>
        <taxon>Mollusca</taxon>
        <taxon>Bivalvia</taxon>
        <taxon>Autobranchia</taxon>
        <taxon>Pteriomorphia</taxon>
        <taxon>Pectinida</taxon>
        <taxon>Pectinoidea</taxon>
        <taxon>Pectinidae</taxon>
        <taxon>Mizuhopecten</taxon>
    </lineage>
</organism>
<evidence type="ECO:0000256" key="3">
    <source>
        <dbReference type="ARBA" id="ARBA00022703"/>
    </source>
</evidence>
<dbReference type="PANTHER" id="PTHR23097">
    <property type="entry name" value="TUMOR NECROSIS FACTOR RECEPTOR SUPERFAMILY MEMBER"/>
    <property type="match status" value="1"/>
</dbReference>
<dbReference type="GO" id="GO:0006915">
    <property type="term" value="P:apoptotic process"/>
    <property type="evidence" value="ECO:0007669"/>
    <property type="project" value="UniProtKB-KW"/>
</dbReference>
<feature type="domain" description="TNFR-Cys" evidence="12">
    <location>
        <begin position="86"/>
        <end position="127"/>
    </location>
</feature>
<dbReference type="SMART" id="SM00208">
    <property type="entry name" value="TNFR"/>
    <property type="match status" value="1"/>
</dbReference>
<dbReference type="Pfam" id="PF00020">
    <property type="entry name" value="TNFR_c6"/>
    <property type="match status" value="1"/>
</dbReference>
<dbReference type="EMBL" id="NEDP02004828">
    <property type="protein sequence ID" value="OWF44271.1"/>
    <property type="molecule type" value="Genomic_DNA"/>
</dbReference>
<dbReference type="OrthoDB" id="10493660at2759"/>
<evidence type="ECO:0000256" key="8">
    <source>
        <dbReference type="PROSITE-ProRule" id="PRU00206"/>
    </source>
</evidence>
<keyword evidence="10" id="KW-1133">Transmembrane helix</keyword>
<feature type="disulfide bond" evidence="8">
    <location>
        <begin position="87"/>
        <end position="102"/>
    </location>
</feature>
<sequence length="413" mass="47800">MLYRSFAKHVVFKTAIVFVILTLCQTKPIRHKREAFCDPEKHLYYVQQIQGCKECDKCWLGEEPDLQGADLGMGLNGATKCPKCRSCSEGTYNPERDISWKCQTCTTCSDAGMHEDQACTKTQDTQCSNNVRQVSKRLITSSDSYEYVQVGQKQKDEDQNKENVTNVSLLVVVTAIVVGILCGILYKRKSVRRYFGKRDDSTPDENMPLTDTENVQDSTKEKSENADVGDPEEADDLPRDIRKNEKSLLVPKRTRHVSFGNYDNTVCGFGKYVEKDGEETLKKPNPAIKRQLSHPGTNREEKHIQYLLEKEDEKKRPSERFVRHLSKVLAPKKRYTKFAEYMGLEKYQMELLTEDHEQPHRSLNAEDMSFEYTNMSLQRRQKLTHSDIYNALRKLGFHTELESILKKRQRCRI</sequence>
<dbReference type="GO" id="GO:0005576">
    <property type="term" value="C:extracellular region"/>
    <property type="evidence" value="ECO:0007669"/>
    <property type="project" value="UniProtKB-SubCell"/>
</dbReference>
<keyword evidence="6 8" id="KW-1015">Disulfide bond</keyword>
<evidence type="ECO:0000256" key="5">
    <source>
        <dbReference type="ARBA" id="ARBA00022737"/>
    </source>
</evidence>
<dbReference type="PROSITE" id="PS50050">
    <property type="entry name" value="TNFR_NGFR_2"/>
    <property type="match status" value="1"/>
</dbReference>